<dbReference type="RefSeq" id="WP_021433939.1">
    <property type="nucleotide sequence ID" value="NZ_AVNC01000015.1"/>
</dbReference>
<name>T4VJQ3_PARBF</name>
<dbReference type="Pfam" id="PF04488">
    <property type="entry name" value="Gly_transf_sug"/>
    <property type="match status" value="1"/>
</dbReference>
<dbReference type="GO" id="GO:0016020">
    <property type="term" value="C:membrane"/>
    <property type="evidence" value="ECO:0007669"/>
    <property type="project" value="GOC"/>
</dbReference>
<reference evidence="2 3" key="1">
    <citation type="submission" date="2013-06" db="EMBL/GenBank/DDBJ databases">
        <authorList>
            <person name="Walk S."/>
            <person name="Aronoff D."/>
            <person name="Young V.Y."/>
            <person name="Marsh J."/>
            <person name="Harrison L."/>
            <person name="Daugherty S.C."/>
            <person name="Shefchek K.A."/>
            <person name="Hine E.E."/>
            <person name="Tallon L.J."/>
            <person name="Sadzewicz L.K."/>
            <person name="Rasko D.A."/>
        </authorList>
    </citation>
    <scope>NUCLEOTIDE SEQUENCE [LARGE SCALE GENOMIC DNA]</scope>
    <source>
        <strain evidence="2 3">ATCC 638</strain>
    </source>
</reference>
<dbReference type="PATRIC" id="fig|1233171.3.peg.2782"/>
<dbReference type="Gene3D" id="3.90.550.20">
    <property type="match status" value="1"/>
</dbReference>
<comment type="caution">
    <text evidence="2">The sequence shown here is derived from an EMBL/GenBank/DDBJ whole genome shotgun (WGS) entry which is preliminary data.</text>
</comment>
<dbReference type="GeneID" id="67473729"/>
<dbReference type="InterPro" id="IPR051706">
    <property type="entry name" value="Glycosyltransferase_domain"/>
</dbReference>
<organism evidence="2 3">
    <name type="scientific">Paraclostridium bifermentans ATCC 638 = DSM 14991</name>
    <dbReference type="NCBI Taxonomy" id="1233171"/>
    <lineage>
        <taxon>Bacteria</taxon>
        <taxon>Bacillati</taxon>
        <taxon>Bacillota</taxon>
        <taxon>Clostridia</taxon>
        <taxon>Peptostreptococcales</taxon>
        <taxon>Peptostreptococcaceae</taxon>
        <taxon>Paraclostridium</taxon>
    </lineage>
</organism>
<dbReference type="SUPFAM" id="SSF53448">
    <property type="entry name" value="Nucleotide-diphospho-sugar transferases"/>
    <property type="match status" value="1"/>
</dbReference>
<sequence>MSIPKKIHYVWVGGNPKSKDIQRCMRTWKEHLKDYEIIEWNEDNFDIESNRFVKEAYEAKKWAYVSDYIRAYAIYNYGGIYLDTDVLVVDNLEELLDNKAFVGYENPDYPFTAVFGAEKNHPFIKKMLDYYDNMSFEFDVNDQYKAVNTKTVSDILIEDYNCKLGNKEQILADGIKVYKDNILCNPSKESKTIHIFTGTWLEGQSNLVKNLNRFIKLRLTNKNRLKMYEKYRNLKSK</sequence>
<evidence type="ECO:0000313" key="3">
    <source>
        <dbReference type="Proteomes" id="UP000015688"/>
    </source>
</evidence>
<evidence type="ECO:0000256" key="1">
    <source>
        <dbReference type="ARBA" id="ARBA00022679"/>
    </source>
</evidence>
<dbReference type="Proteomes" id="UP000015688">
    <property type="component" value="Unassembled WGS sequence"/>
</dbReference>
<dbReference type="InterPro" id="IPR007577">
    <property type="entry name" value="GlycoTrfase_DXD_sugar-bd_CS"/>
</dbReference>
<protein>
    <submittedName>
        <fullName evidence="2">TcdA/TcdB catalytic glycosyltransferase domain protein</fullName>
    </submittedName>
</protein>
<dbReference type="EMBL" id="AVNC01000015">
    <property type="protein sequence ID" value="EQK43949.1"/>
    <property type="molecule type" value="Genomic_DNA"/>
</dbReference>
<proteinExistence type="predicted"/>
<accession>T4VJQ3</accession>
<evidence type="ECO:0000313" key="2">
    <source>
        <dbReference type="EMBL" id="EQK43949.1"/>
    </source>
</evidence>
<dbReference type="PANTHER" id="PTHR32385">
    <property type="entry name" value="MANNOSYL PHOSPHORYLINOSITOL CERAMIDE SYNTHASE"/>
    <property type="match status" value="1"/>
</dbReference>
<keyword evidence="1 2" id="KW-0808">Transferase</keyword>
<dbReference type="PANTHER" id="PTHR32385:SF15">
    <property type="entry name" value="INOSITOL PHOSPHOCERAMIDE MANNOSYLTRANSFERASE 1"/>
    <property type="match status" value="1"/>
</dbReference>
<dbReference type="GO" id="GO:0051999">
    <property type="term" value="P:mannosyl-inositol phosphorylceramide biosynthetic process"/>
    <property type="evidence" value="ECO:0007669"/>
    <property type="project" value="TreeGrafter"/>
</dbReference>
<dbReference type="InterPro" id="IPR029044">
    <property type="entry name" value="Nucleotide-diphossugar_trans"/>
</dbReference>
<gene>
    <name evidence="2" type="ORF">C672_2893</name>
</gene>
<dbReference type="AlphaFoldDB" id="T4VJQ3"/>
<dbReference type="GO" id="GO:0000030">
    <property type="term" value="F:mannosyltransferase activity"/>
    <property type="evidence" value="ECO:0007669"/>
    <property type="project" value="TreeGrafter"/>
</dbReference>